<organism evidence="2 3">
    <name type="scientific">Candidatus Alistipes avicola</name>
    <dbReference type="NCBI Taxonomy" id="2838432"/>
    <lineage>
        <taxon>Bacteria</taxon>
        <taxon>Pseudomonadati</taxon>
        <taxon>Bacteroidota</taxon>
        <taxon>Bacteroidia</taxon>
        <taxon>Bacteroidales</taxon>
        <taxon>Rikenellaceae</taxon>
        <taxon>Alistipes</taxon>
    </lineage>
</organism>
<sequence length="182" mass="21501">MENILEFKSFRSPSDAGWEEAWKLYEESFPRKEIRSLADHLRALEDPRFTADGIWLDGEFVGLFYYWHAPGYAYAEHFAILPTMRGVNIGSRVLAEFCQRFGRVVLEIDPPETEIAQRRQRFYERMGFIANDYLYIHPSFQRPCEPHQLILMSYPEPMTEAECHALEQFVRNPVLRYSCHGE</sequence>
<dbReference type="Gene3D" id="3.40.630.30">
    <property type="match status" value="1"/>
</dbReference>
<name>A0A9D2L3Q9_9BACT</name>
<dbReference type="PROSITE" id="PS51186">
    <property type="entry name" value="GNAT"/>
    <property type="match status" value="1"/>
</dbReference>
<reference evidence="2" key="2">
    <citation type="submission" date="2021-04" db="EMBL/GenBank/DDBJ databases">
        <authorList>
            <person name="Gilroy R."/>
        </authorList>
    </citation>
    <scope>NUCLEOTIDE SEQUENCE</scope>
    <source>
        <strain evidence="2">CHK169-11906</strain>
    </source>
</reference>
<dbReference type="Pfam" id="PF00583">
    <property type="entry name" value="Acetyltransf_1"/>
    <property type="match status" value="1"/>
</dbReference>
<dbReference type="SUPFAM" id="SSF55729">
    <property type="entry name" value="Acyl-CoA N-acyltransferases (Nat)"/>
    <property type="match status" value="1"/>
</dbReference>
<proteinExistence type="predicted"/>
<accession>A0A9D2L3Q9</accession>
<evidence type="ECO:0000313" key="2">
    <source>
        <dbReference type="EMBL" id="HJA98140.1"/>
    </source>
</evidence>
<dbReference type="InterPro" id="IPR000182">
    <property type="entry name" value="GNAT_dom"/>
</dbReference>
<dbReference type="Proteomes" id="UP000824259">
    <property type="component" value="Unassembled WGS sequence"/>
</dbReference>
<comment type="caution">
    <text evidence="2">The sequence shown here is derived from an EMBL/GenBank/DDBJ whole genome shotgun (WGS) entry which is preliminary data.</text>
</comment>
<evidence type="ECO:0000313" key="3">
    <source>
        <dbReference type="Proteomes" id="UP000824259"/>
    </source>
</evidence>
<gene>
    <name evidence="2" type="ORF">H9779_00860</name>
</gene>
<dbReference type="GO" id="GO:0016747">
    <property type="term" value="F:acyltransferase activity, transferring groups other than amino-acyl groups"/>
    <property type="evidence" value="ECO:0007669"/>
    <property type="project" value="InterPro"/>
</dbReference>
<dbReference type="InterPro" id="IPR016181">
    <property type="entry name" value="Acyl_CoA_acyltransferase"/>
</dbReference>
<feature type="domain" description="N-acetyltransferase" evidence="1">
    <location>
        <begin position="8"/>
        <end position="157"/>
    </location>
</feature>
<evidence type="ECO:0000259" key="1">
    <source>
        <dbReference type="PROSITE" id="PS51186"/>
    </source>
</evidence>
<reference evidence="2" key="1">
    <citation type="journal article" date="2021" name="PeerJ">
        <title>Extensive microbial diversity within the chicken gut microbiome revealed by metagenomics and culture.</title>
        <authorList>
            <person name="Gilroy R."/>
            <person name="Ravi A."/>
            <person name="Getino M."/>
            <person name="Pursley I."/>
            <person name="Horton D.L."/>
            <person name="Alikhan N.F."/>
            <person name="Baker D."/>
            <person name="Gharbi K."/>
            <person name="Hall N."/>
            <person name="Watson M."/>
            <person name="Adriaenssens E.M."/>
            <person name="Foster-Nyarko E."/>
            <person name="Jarju S."/>
            <person name="Secka A."/>
            <person name="Antonio M."/>
            <person name="Oren A."/>
            <person name="Chaudhuri R.R."/>
            <person name="La Ragione R."/>
            <person name="Hildebrand F."/>
            <person name="Pallen M.J."/>
        </authorList>
    </citation>
    <scope>NUCLEOTIDE SEQUENCE</scope>
    <source>
        <strain evidence="2">CHK169-11906</strain>
    </source>
</reference>
<dbReference type="AlphaFoldDB" id="A0A9D2L3Q9"/>
<dbReference type="EMBL" id="DWYR01000004">
    <property type="protein sequence ID" value="HJA98140.1"/>
    <property type="molecule type" value="Genomic_DNA"/>
</dbReference>
<protein>
    <submittedName>
        <fullName evidence="2">GNAT family N-acetyltransferase</fullName>
    </submittedName>
</protein>